<dbReference type="InterPro" id="IPR015421">
    <property type="entry name" value="PyrdxlP-dep_Trfase_major"/>
</dbReference>
<evidence type="ECO:0000256" key="1">
    <source>
        <dbReference type="ARBA" id="ARBA00001933"/>
    </source>
</evidence>
<keyword evidence="5 7" id="KW-0413">Isomerase</keyword>
<comment type="subunit">
    <text evidence="7">Homodimer.</text>
</comment>
<keyword evidence="6 7" id="KW-0627">Porphyrin biosynthesis</keyword>
<dbReference type="AlphaFoldDB" id="A0A1N7AVF6"/>
<evidence type="ECO:0000256" key="5">
    <source>
        <dbReference type="ARBA" id="ARBA00023235"/>
    </source>
</evidence>
<dbReference type="HAMAP" id="MF_00375">
    <property type="entry name" value="HemL_aminotrans_3"/>
    <property type="match status" value="1"/>
</dbReference>
<evidence type="ECO:0000313" key="8">
    <source>
        <dbReference type="EMBL" id="SIR43065.1"/>
    </source>
</evidence>
<evidence type="ECO:0000313" key="9">
    <source>
        <dbReference type="Proteomes" id="UP000185924"/>
    </source>
</evidence>
<dbReference type="EC" id="5.4.3.8" evidence="7"/>
<dbReference type="GO" id="GO:0030170">
    <property type="term" value="F:pyridoxal phosphate binding"/>
    <property type="evidence" value="ECO:0007669"/>
    <property type="project" value="InterPro"/>
</dbReference>
<dbReference type="InterPro" id="IPR049704">
    <property type="entry name" value="Aminotrans_3_PPA_site"/>
</dbReference>
<comment type="pathway">
    <text evidence="2">Porphyrin-containing compound metabolism; protoporphyrin-IX biosynthesis; 5-aminolevulinate from L-glutamyl-tRNA(Glu): step 2/2.</text>
</comment>
<dbReference type="SUPFAM" id="SSF53383">
    <property type="entry name" value="PLP-dependent transferases"/>
    <property type="match status" value="1"/>
</dbReference>
<dbReference type="OrthoDB" id="9762089at2"/>
<accession>A0A1N7AVF6</accession>
<dbReference type="GO" id="GO:0042286">
    <property type="term" value="F:glutamate-1-semialdehyde 2,1-aminomutase activity"/>
    <property type="evidence" value="ECO:0007669"/>
    <property type="project" value="UniProtKB-UniRule"/>
</dbReference>
<dbReference type="Gene3D" id="3.40.640.10">
    <property type="entry name" value="Type I PLP-dependent aspartate aminotransferase-like (Major domain)"/>
    <property type="match status" value="1"/>
</dbReference>
<dbReference type="STRING" id="1077936.SAMN05421545_3614"/>
<protein>
    <recommendedName>
        <fullName evidence="7">Glutamate-1-semialdehyde 2,1-aminomutase</fullName>
        <shortName evidence="7">GSA</shortName>
        <ecNumber evidence="7">5.4.3.8</ecNumber>
    </recommendedName>
    <alternativeName>
        <fullName evidence="7">Glutamate-1-semialdehyde aminotransferase</fullName>
        <shortName evidence="7">GSA-AT</shortName>
    </alternativeName>
</protein>
<gene>
    <name evidence="7" type="primary">hemL</name>
    <name evidence="8" type="ORF">SAMN05421545_3614</name>
</gene>
<evidence type="ECO:0000256" key="3">
    <source>
        <dbReference type="ARBA" id="ARBA00008981"/>
    </source>
</evidence>
<dbReference type="CDD" id="cd00610">
    <property type="entry name" value="OAT_like"/>
    <property type="match status" value="1"/>
</dbReference>
<dbReference type="InterPro" id="IPR015422">
    <property type="entry name" value="PyrdxlP-dep_Trfase_small"/>
</dbReference>
<keyword evidence="7" id="KW-0963">Cytoplasm</keyword>
<evidence type="ECO:0000256" key="6">
    <source>
        <dbReference type="ARBA" id="ARBA00023244"/>
    </source>
</evidence>
<evidence type="ECO:0000256" key="7">
    <source>
        <dbReference type="HAMAP-Rule" id="MF_00375"/>
    </source>
</evidence>
<proteinExistence type="inferred from homology"/>
<dbReference type="FunFam" id="3.40.640.10:FF:000021">
    <property type="entry name" value="Glutamate-1-semialdehyde 2,1-aminomutase"/>
    <property type="match status" value="1"/>
</dbReference>
<sequence>MKIAPISEELFQRAQHSIPGGVNSPVRAFRAVGGNPRFMVSAKGPYMFDEDGNRYIELINSWGPMILGHAAEIVQEAVQKAIPNSLSFGAPTRKEIEIAELIVDMVPSIEKVRMVNSGTEATMSAVRVARGYTGRNKMIKFEGCYHGHGDSFLIAAGSGAITLGVPDSPGVTQGVAADTLTAPFNDLEAVKTLVEANKDQVAAIILEPVAGNMGLVLPEQGFLQGLRDLCTKEGIVLIFDEVMTGFRLAPGGAQQLFGVTPDMTTLGKIIGGGMPVGAYGGKKEIMNFVAPAGPVYQAGTLSGNPIAMSAGMAMLQYLQGHPEVYTNLEQTTTKMINGMKQNMQELGMNFTINHVGSMFSIFFTEQPVTDFESAKTSDTAMFGRYFNSMLQRGVYLAPSQYESLFVSTAITDDLVQEYLQANREALQEAVQQ</sequence>
<evidence type="ECO:0000256" key="4">
    <source>
        <dbReference type="ARBA" id="ARBA00022898"/>
    </source>
</evidence>
<keyword evidence="9" id="KW-1185">Reference proteome</keyword>
<dbReference type="InterPro" id="IPR004639">
    <property type="entry name" value="4pyrrol_synth_GluAld_NH2Trfase"/>
</dbReference>
<reference evidence="9" key="1">
    <citation type="submission" date="2017-01" db="EMBL/GenBank/DDBJ databases">
        <authorList>
            <person name="Varghese N."/>
            <person name="Submissions S."/>
        </authorList>
    </citation>
    <scope>NUCLEOTIDE SEQUENCE [LARGE SCALE GENOMIC DNA]</scope>
    <source>
        <strain evidence="9">DM9</strain>
    </source>
</reference>
<dbReference type="Pfam" id="PF00202">
    <property type="entry name" value="Aminotran_3"/>
    <property type="match status" value="1"/>
</dbReference>
<dbReference type="Proteomes" id="UP000185924">
    <property type="component" value="Unassembled WGS sequence"/>
</dbReference>
<dbReference type="EMBL" id="FTNM01000006">
    <property type="protein sequence ID" value="SIR43065.1"/>
    <property type="molecule type" value="Genomic_DNA"/>
</dbReference>
<comment type="catalytic activity">
    <reaction evidence="7">
        <text>(S)-4-amino-5-oxopentanoate = 5-aminolevulinate</text>
        <dbReference type="Rhea" id="RHEA:14265"/>
        <dbReference type="ChEBI" id="CHEBI:57501"/>
        <dbReference type="ChEBI" id="CHEBI:356416"/>
        <dbReference type="EC" id="5.4.3.8"/>
    </reaction>
</comment>
<feature type="modified residue" description="N6-(pyridoxal phosphate)lysine" evidence="7">
    <location>
        <position position="268"/>
    </location>
</feature>
<dbReference type="Gene3D" id="3.90.1150.10">
    <property type="entry name" value="Aspartate Aminotransferase, domain 1"/>
    <property type="match status" value="1"/>
</dbReference>
<dbReference type="RefSeq" id="WP_076423113.1">
    <property type="nucleotide sequence ID" value="NZ_FTNM01000006.1"/>
</dbReference>
<comment type="similarity">
    <text evidence="3 7">Belongs to the class-III pyridoxal-phosphate-dependent aminotransferase family. HemL subfamily.</text>
</comment>
<dbReference type="NCBIfam" id="NF000818">
    <property type="entry name" value="PRK00062.1"/>
    <property type="match status" value="1"/>
</dbReference>
<comment type="cofactor">
    <cofactor evidence="1 7">
        <name>pyridoxal 5'-phosphate</name>
        <dbReference type="ChEBI" id="CHEBI:597326"/>
    </cofactor>
</comment>
<comment type="subcellular location">
    <subcellularLocation>
        <location evidence="7">Cytoplasm</location>
    </subcellularLocation>
</comment>
<dbReference type="InterPro" id="IPR005814">
    <property type="entry name" value="Aminotrans_3"/>
</dbReference>
<dbReference type="UniPathway" id="UPA00251">
    <property type="reaction ID" value="UER00317"/>
</dbReference>
<dbReference type="GO" id="GO:0006782">
    <property type="term" value="P:protoporphyrinogen IX biosynthetic process"/>
    <property type="evidence" value="ECO:0007669"/>
    <property type="project" value="UniProtKB-UniRule"/>
</dbReference>
<keyword evidence="4 7" id="KW-0663">Pyridoxal phosphate</keyword>
<dbReference type="PANTHER" id="PTHR43713:SF3">
    <property type="entry name" value="GLUTAMATE-1-SEMIALDEHYDE 2,1-AMINOMUTASE 1, CHLOROPLASTIC-RELATED"/>
    <property type="match status" value="1"/>
</dbReference>
<dbReference type="GO" id="GO:0005737">
    <property type="term" value="C:cytoplasm"/>
    <property type="evidence" value="ECO:0007669"/>
    <property type="project" value="UniProtKB-SubCell"/>
</dbReference>
<dbReference type="NCBIfam" id="TIGR00713">
    <property type="entry name" value="hemL"/>
    <property type="match status" value="1"/>
</dbReference>
<organism evidence="8 9">
    <name type="scientific">Pontibacter lucknowensis</name>
    <dbReference type="NCBI Taxonomy" id="1077936"/>
    <lineage>
        <taxon>Bacteria</taxon>
        <taxon>Pseudomonadati</taxon>
        <taxon>Bacteroidota</taxon>
        <taxon>Cytophagia</taxon>
        <taxon>Cytophagales</taxon>
        <taxon>Hymenobacteraceae</taxon>
        <taxon>Pontibacter</taxon>
    </lineage>
</organism>
<name>A0A1N7AVF6_9BACT</name>
<evidence type="ECO:0000256" key="2">
    <source>
        <dbReference type="ARBA" id="ARBA00004819"/>
    </source>
</evidence>
<dbReference type="GO" id="GO:0008483">
    <property type="term" value="F:transaminase activity"/>
    <property type="evidence" value="ECO:0007669"/>
    <property type="project" value="InterPro"/>
</dbReference>
<dbReference type="PROSITE" id="PS00600">
    <property type="entry name" value="AA_TRANSFER_CLASS_3"/>
    <property type="match status" value="1"/>
</dbReference>
<dbReference type="PANTHER" id="PTHR43713">
    <property type="entry name" value="GLUTAMATE-1-SEMIALDEHYDE 2,1-AMINOMUTASE"/>
    <property type="match status" value="1"/>
</dbReference>
<dbReference type="InterPro" id="IPR015424">
    <property type="entry name" value="PyrdxlP-dep_Trfase"/>
</dbReference>